<evidence type="ECO:0000256" key="1">
    <source>
        <dbReference type="ARBA" id="ARBA00004651"/>
    </source>
</evidence>
<name>A0ABT1A501_9PSEU</name>
<organism evidence="9 10">
    <name type="scientific">Pseudonocardia humida</name>
    <dbReference type="NCBI Taxonomy" id="2800819"/>
    <lineage>
        <taxon>Bacteria</taxon>
        <taxon>Bacillati</taxon>
        <taxon>Actinomycetota</taxon>
        <taxon>Actinomycetes</taxon>
        <taxon>Pseudonocardiales</taxon>
        <taxon>Pseudonocardiaceae</taxon>
        <taxon>Pseudonocardia</taxon>
    </lineage>
</organism>
<gene>
    <name evidence="9" type="ORF">KDL28_23795</name>
</gene>
<reference evidence="9" key="1">
    <citation type="submission" date="2021-04" db="EMBL/GenBank/DDBJ databases">
        <title>Pseudonocardia sp. nov., isolated from sandy soil of mangrove forest.</title>
        <authorList>
            <person name="Zan Z."/>
            <person name="Huang R."/>
            <person name="Liu W."/>
        </authorList>
    </citation>
    <scope>NUCLEOTIDE SEQUENCE</scope>
    <source>
        <strain evidence="9">S2-4</strain>
    </source>
</reference>
<keyword evidence="3 9" id="KW-0328">Glycosyltransferase</keyword>
<feature type="transmembrane region" description="Helical" evidence="8">
    <location>
        <begin position="184"/>
        <end position="201"/>
    </location>
</feature>
<evidence type="ECO:0000256" key="8">
    <source>
        <dbReference type="SAM" id="Phobius"/>
    </source>
</evidence>
<keyword evidence="4 9" id="KW-0808">Transferase</keyword>
<evidence type="ECO:0000256" key="6">
    <source>
        <dbReference type="ARBA" id="ARBA00022989"/>
    </source>
</evidence>
<dbReference type="RefSeq" id="WP_252441738.1">
    <property type="nucleotide sequence ID" value="NZ_JAGSOV010000050.1"/>
</dbReference>
<feature type="transmembrane region" description="Helical" evidence="8">
    <location>
        <begin position="207"/>
        <end position="227"/>
    </location>
</feature>
<feature type="transmembrane region" description="Helical" evidence="8">
    <location>
        <begin position="361"/>
        <end position="383"/>
    </location>
</feature>
<keyword evidence="7 8" id="KW-0472">Membrane</keyword>
<dbReference type="EMBL" id="JAGSOV010000050">
    <property type="protein sequence ID" value="MCO1658089.1"/>
    <property type="molecule type" value="Genomic_DNA"/>
</dbReference>
<evidence type="ECO:0000256" key="7">
    <source>
        <dbReference type="ARBA" id="ARBA00023136"/>
    </source>
</evidence>
<accession>A0ABT1A501</accession>
<feature type="transmembrane region" description="Helical" evidence="8">
    <location>
        <begin position="254"/>
        <end position="271"/>
    </location>
</feature>
<dbReference type="PANTHER" id="PTHR33908:SF3">
    <property type="entry name" value="UNDECAPRENYL PHOSPHATE-ALPHA-4-AMINO-4-DEOXY-L-ARABINOSE ARABINOSYL TRANSFERASE"/>
    <property type="match status" value="1"/>
</dbReference>
<comment type="caution">
    <text evidence="9">The sequence shown here is derived from an EMBL/GenBank/DDBJ whole genome shotgun (WGS) entry which is preliminary data.</text>
</comment>
<keyword evidence="10" id="KW-1185">Reference proteome</keyword>
<evidence type="ECO:0000256" key="5">
    <source>
        <dbReference type="ARBA" id="ARBA00022692"/>
    </source>
</evidence>
<dbReference type="EC" id="2.4.-.-" evidence="9"/>
<dbReference type="InterPro" id="IPR050297">
    <property type="entry name" value="LipidA_mod_glycosyltrf_83"/>
</dbReference>
<proteinExistence type="predicted"/>
<sequence>MDELPGGSPAQRPGDTATVVIVPHQPPRSTRRATLLLVGAITLVGLVLRFTLIGSKSLWLDESFSVWIANLDPGQIWRTTLQIDTHPPLYYSLLHFWIDPLSGEIALRSFSALFSAAAVPVLYLVGREVGGRGLGLLVAGLQAVSPLHVWYAQQGRMYAMMTFFAAVALLCMVRLLTGGRGVRATLLTWAGFVVATVLTMLSHNTGVLLPATLVVFTAVVALGRVVAERRRGFDPDGTAPLGRLGAVSRPGTDLRLWLAGLVAVAVLWLPWLPGFAAQTGRVDAEFWIAPPTARTVLDHFRDLLSAYAPGAVTVPLLVGCAVLVGLAAWHLRHRPELLVLLVLLVVGPVVGELLVSVRRPIFYSQTLIWTSLPLTLLLGIGLLRLRPRPVLAAATAALLAVNALSLVTYYRAGGVEDWRGAALYVADRAGPGDALLFSAGWTELAFAYYYRSTGGEPVEMHGLPVDPFDRGVLEPKMAPTDIPRLDQLTEGRPRVWLVLSHDGYTDPDRIVTSRLGEHLRVVEQVDLAGMRIQAYEPD</sequence>
<evidence type="ECO:0000313" key="9">
    <source>
        <dbReference type="EMBL" id="MCO1658089.1"/>
    </source>
</evidence>
<evidence type="ECO:0000256" key="4">
    <source>
        <dbReference type="ARBA" id="ARBA00022679"/>
    </source>
</evidence>
<dbReference type="GO" id="GO:0016757">
    <property type="term" value="F:glycosyltransferase activity"/>
    <property type="evidence" value="ECO:0007669"/>
    <property type="project" value="UniProtKB-KW"/>
</dbReference>
<keyword evidence="2" id="KW-1003">Cell membrane</keyword>
<evidence type="ECO:0000256" key="3">
    <source>
        <dbReference type="ARBA" id="ARBA00022676"/>
    </source>
</evidence>
<feature type="transmembrane region" description="Helical" evidence="8">
    <location>
        <begin position="133"/>
        <end position="151"/>
    </location>
</feature>
<dbReference type="PANTHER" id="PTHR33908">
    <property type="entry name" value="MANNOSYLTRANSFERASE YKCB-RELATED"/>
    <property type="match status" value="1"/>
</dbReference>
<comment type="subcellular location">
    <subcellularLocation>
        <location evidence="1">Cell membrane</location>
        <topology evidence="1">Multi-pass membrane protein</topology>
    </subcellularLocation>
</comment>
<evidence type="ECO:0000256" key="2">
    <source>
        <dbReference type="ARBA" id="ARBA00022475"/>
    </source>
</evidence>
<keyword evidence="5 8" id="KW-0812">Transmembrane</keyword>
<feature type="transmembrane region" description="Helical" evidence="8">
    <location>
        <begin position="390"/>
        <end position="412"/>
    </location>
</feature>
<feature type="transmembrane region" description="Helical" evidence="8">
    <location>
        <begin position="157"/>
        <end position="177"/>
    </location>
</feature>
<feature type="transmembrane region" description="Helical" evidence="8">
    <location>
        <begin position="337"/>
        <end position="355"/>
    </location>
</feature>
<feature type="transmembrane region" description="Helical" evidence="8">
    <location>
        <begin position="33"/>
        <end position="53"/>
    </location>
</feature>
<feature type="transmembrane region" description="Helical" evidence="8">
    <location>
        <begin position="105"/>
        <end position="126"/>
    </location>
</feature>
<feature type="transmembrane region" description="Helical" evidence="8">
    <location>
        <begin position="306"/>
        <end position="330"/>
    </location>
</feature>
<keyword evidence="6 8" id="KW-1133">Transmembrane helix</keyword>
<dbReference type="Proteomes" id="UP001165283">
    <property type="component" value="Unassembled WGS sequence"/>
</dbReference>
<evidence type="ECO:0000313" key="10">
    <source>
        <dbReference type="Proteomes" id="UP001165283"/>
    </source>
</evidence>
<protein>
    <submittedName>
        <fullName evidence="9">Glycosyltransferase family 39 protein</fullName>
        <ecNumber evidence="9">2.4.-.-</ecNumber>
    </submittedName>
</protein>